<keyword evidence="4" id="KW-1185">Reference proteome</keyword>
<name>A0A502FU02_9SPHN</name>
<organism evidence="3 4">
    <name type="scientific">Sphingomonas glacialis</name>
    <dbReference type="NCBI Taxonomy" id="658225"/>
    <lineage>
        <taxon>Bacteria</taxon>
        <taxon>Pseudomonadati</taxon>
        <taxon>Pseudomonadota</taxon>
        <taxon>Alphaproteobacteria</taxon>
        <taxon>Sphingomonadales</taxon>
        <taxon>Sphingomonadaceae</taxon>
        <taxon>Sphingomonas</taxon>
    </lineage>
</organism>
<dbReference type="AlphaFoldDB" id="A0A502FU02"/>
<reference evidence="3 4" key="1">
    <citation type="journal article" date="2019" name="Environ. Microbiol.">
        <title>Species interactions and distinct microbial communities in high Arctic permafrost affected cryosols are associated with the CH4 and CO2 gas fluxes.</title>
        <authorList>
            <person name="Altshuler I."/>
            <person name="Hamel J."/>
            <person name="Turney S."/>
            <person name="Magnuson E."/>
            <person name="Levesque R."/>
            <person name="Greer C."/>
            <person name="Whyte L.G."/>
        </authorList>
    </citation>
    <scope>NUCLEOTIDE SEQUENCE [LARGE SCALE GENOMIC DNA]</scope>
    <source>
        <strain evidence="3 4">E6.1</strain>
    </source>
</reference>
<feature type="transmembrane region" description="Helical" evidence="1">
    <location>
        <begin position="37"/>
        <end position="57"/>
    </location>
</feature>
<feature type="transmembrane region" description="Helical" evidence="1">
    <location>
        <begin position="64"/>
        <end position="85"/>
    </location>
</feature>
<feature type="chain" id="PRO_5021427703" evidence="2">
    <location>
        <begin position="18"/>
        <end position="123"/>
    </location>
</feature>
<proteinExistence type="predicted"/>
<gene>
    <name evidence="3" type="ORF">EAH76_11915</name>
</gene>
<protein>
    <submittedName>
        <fullName evidence="3">Uncharacterized protein</fullName>
    </submittedName>
</protein>
<feature type="signal peptide" evidence="2">
    <location>
        <begin position="1"/>
        <end position="17"/>
    </location>
</feature>
<evidence type="ECO:0000256" key="2">
    <source>
        <dbReference type="SAM" id="SignalP"/>
    </source>
</evidence>
<evidence type="ECO:0000313" key="4">
    <source>
        <dbReference type="Proteomes" id="UP000319931"/>
    </source>
</evidence>
<dbReference type="EMBL" id="RCZC01000003">
    <property type="protein sequence ID" value="TPG52596.1"/>
    <property type="molecule type" value="Genomic_DNA"/>
</dbReference>
<feature type="transmembrane region" description="Helical" evidence="1">
    <location>
        <begin position="91"/>
        <end position="110"/>
    </location>
</feature>
<dbReference type="Proteomes" id="UP000319931">
    <property type="component" value="Unassembled WGS sequence"/>
</dbReference>
<evidence type="ECO:0000313" key="3">
    <source>
        <dbReference type="EMBL" id="TPG52596.1"/>
    </source>
</evidence>
<keyword evidence="1" id="KW-1133">Transmembrane helix</keyword>
<comment type="caution">
    <text evidence="3">The sequence shown here is derived from an EMBL/GenBank/DDBJ whole genome shotgun (WGS) entry which is preliminary data.</text>
</comment>
<accession>A0A502FU02</accession>
<evidence type="ECO:0000256" key="1">
    <source>
        <dbReference type="SAM" id="Phobius"/>
    </source>
</evidence>
<keyword evidence="2" id="KW-0732">Signal</keyword>
<sequence>MARLMVHLALNALPVAAAVAAFFVVRSADGTLLQSLLAAGGVALAVTAFGHVAMRHLSNPVMRILVLLGFAGPAAVVAFNAVWTVAAPVGSVARCVLAVAAALYVGSVAWQKLLQRAGPELRE</sequence>
<keyword evidence="1" id="KW-0812">Transmembrane</keyword>
<keyword evidence="1" id="KW-0472">Membrane</keyword>